<protein>
    <submittedName>
        <fullName evidence="1">Uncharacterized protein</fullName>
    </submittedName>
</protein>
<dbReference type="Proteomes" id="UP000183898">
    <property type="component" value="Unassembled WGS sequence"/>
</dbReference>
<gene>
    <name evidence="1" type="ORF">SAMN05216404_1292</name>
</gene>
<evidence type="ECO:0000313" key="2">
    <source>
        <dbReference type="Proteomes" id="UP000183898"/>
    </source>
</evidence>
<dbReference type="RefSeq" id="WP_074749227.1">
    <property type="nucleotide sequence ID" value="NZ_FOCT01000029.1"/>
</dbReference>
<reference evidence="1 2" key="1">
    <citation type="submission" date="2016-10" db="EMBL/GenBank/DDBJ databases">
        <authorList>
            <person name="de Groot N.N."/>
        </authorList>
    </citation>
    <scope>NUCLEOTIDE SEQUENCE [LARGE SCALE GENOMIC DNA]</scope>
    <source>
        <strain evidence="1 2">Nl18</strain>
    </source>
</reference>
<dbReference type="EMBL" id="FOCT01000029">
    <property type="protein sequence ID" value="SEO50182.1"/>
    <property type="molecule type" value="Genomic_DNA"/>
</dbReference>
<accession>A0A1H8Q7F9</accession>
<organism evidence="1 2">
    <name type="scientific">Nitrosospira multiformis</name>
    <dbReference type="NCBI Taxonomy" id="1231"/>
    <lineage>
        <taxon>Bacteria</taxon>
        <taxon>Pseudomonadati</taxon>
        <taxon>Pseudomonadota</taxon>
        <taxon>Betaproteobacteria</taxon>
        <taxon>Nitrosomonadales</taxon>
        <taxon>Nitrosomonadaceae</taxon>
        <taxon>Nitrosospira</taxon>
    </lineage>
</organism>
<proteinExistence type="predicted"/>
<sequence>MNDEYKGYRITAWPERDDTTGLWNGRFRILAGDGAVAYESFAEPVDDENKAYEAASAKARAWVDEQ</sequence>
<name>A0A1H8Q7F9_9PROT</name>
<evidence type="ECO:0000313" key="1">
    <source>
        <dbReference type="EMBL" id="SEO50182.1"/>
    </source>
</evidence>
<dbReference type="AlphaFoldDB" id="A0A1H8Q7F9"/>